<evidence type="ECO:0000256" key="6">
    <source>
        <dbReference type="ARBA" id="ARBA00022679"/>
    </source>
</evidence>
<dbReference type="NCBIfam" id="TIGR00229">
    <property type="entry name" value="sensory_box"/>
    <property type="match status" value="2"/>
</dbReference>
<evidence type="ECO:0000313" key="14">
    <source>
        <dbReference type="EMBL" id="HDR50073.1"/>
    </source>
</evidence>
<keyword evidence="9 11" id="KW-1133">Transmembrane helix</keyword>
<dbReference type="InterPro" id="IPR000014">
    <property type="entry name" value="PAS"/>
</dbReference>
<organism evidence="14">
    <name type="scientific">Mariniphaga anaerophila</name>
    <dbReference type="NCBI Taxonomy" id="1484053"/>
    <lineage>
        <taxon>Bacteria</taxon>
        <taxon>Pseudomonadati</taxon>
        <taxon>Bacteroidota</taxon>
        <taxon>Bacteroidia</taxon>
        <taxon>Marinilabiliales</taxon>
        <taxon>Prolixibacteraceae</taxon>
        <taxon>Mariniphaga</taxon>
    </lineage>
</organism>
<dbReference type="GO" id="GO:0071555">
    <property type="term" value="P:cell wall organization"/>
    <property type="evidence" value="ECO:0007669"/>
    <property type="project" value="InterPro"/>
</dbReference>
<feature type="transmembrane region" description="Helical" evidence="11">
    <location>
        <begin position="114"/>
        <end position="135"/>
    </location>
</feature>
<dbReference type="InterPro" id="IPR013655">
    <property type="entry name" value="PAS_fold_3"/>
</dbReference>
<dbReference type="Proteomes" id="UP000886047">
    <property type="component" value="Unassembled WGS sequence"/>
</dbReference>
<dbReference type="PANTHER" id="PTHR43304">
    <property type="entry name" value="PHYTOCHROME-LIKE PROTEIN CPH1"/>
    <property type="match status" value="1"/>
</dbReference>
<keyword evidence="4" id="KW-1003">Cell membrane</keyword>
<evidence type="ECO:0000256" key="1">
    <source>
        <dbReference type="ARBA" id="ARBA00000085"/>
    </source>
</evidence>
<proteinExistence type="predicted"/>
<evidence type="ECO:0000256" key="9">
    <source>
        <dbReference type="ARBA" id="ARBA00022989"/>
    </source>
</evidence>
<feature type="transmembrane region" description="Helical" evidence="11">
    <location>
        <begin position="147"/>
        <end position="169"/>
    </location>
</feature>
<dbReference type="SMART" id="SM00086">
    <property type="entry name" value="PAC"/>
    <property type="match status" value="2"/>
</dbReference>
<feature type="transmembrane region" description="Helical" evidence="11">
    <location>
        <begin position="84"/>
        <end position="102"/>
    </location>
</feature>
<evidence type="ECO:0000256" key="7">
    <source>
        <dbReference type="ARBA" id="ARBA00022692"/>
    </source>
</evidence>
<gene>
    <name evidence="14" type="ORF">ENN90_00430</name>
</gene>
<dbReference type="InterPro" id="IPR013767">
    <property type="entry name" value="PAS_fold"/>
</dbReference>
<comment type="caution">
    <text evidence="14">The sequence shown here is derived from an EMBL/GenBank/DDBJ whole genome shotgun (WGS) entry which is preliminary data.</text>
</comment>
<keyword evidence="6" id="KW-0808">Transferase</keyword>
<evidence type="ECO:0000259" key="13">
    <source>
        <dbReference type="PROSITE" id="PS50113"/>
    </source>
</evidence>
<evidence type="ECO:0000259" key="12">
    <source>
        <dbReference type="PROSITE" id="PS50112"/>
    </source>
</evidence>
<evidence type="ECO:0000256" key="3">
    <source>
        <dbReference type="ARBA" id="ARBA00012438"/>
    </source>
</evidence>
<feature type="domain" description="PAC" evidence="13">
    <location>
        <begin position="260"/>
        <end position="312"/>
    </location>
</feature>
<reference evidence="14" key="1">
    <citation type="journal article" date="2020" name="mSystems">
        <title>Genome- and Community-Level Interaction Insights into Carbon Utilization and Element Cycling Functions of Hydrothermarchaeota in Hydrothermal Sediment.</title>
        <authorList>
            <person name="Zhou Z."/>
            <person name="Liu Y."/>
            <person name="Xu W."/>
            <person name="Pan J."/>
            <person name="Luo Z.H."/>
            <person name="Li M."/>
        </authorList>
    </citation>
    <scope>NUCLEOTIDE SEQUENCE [LARGE SCALE GENOMIC DNA]</scope>
    <source>
        <strain evidence="14">SpSt-1217</strain>
    </source>
</reference>
<dbReference type="AlphaFoldDB" id="A0A831LM74"/>
<accession>A0A831LM74</accession>
<dbReference type="Gene3D" id="3.30.450.20">
    <property type="entry name" value="PAS domain"/>
    <property type="match status" value="3"/>
</dbReference>
<dbReference type="GO" id="GO:0006355">
    <property type="term" value="P:regulation of DNA-templated transcription"/>
    <property type="evidence" value="ECO:0007669"/>
    <property type="project" value="InterPro"/>
</dbReference>
<feature type="non-terminal residue" evidence="14">
    <location>
        <position position="503"/>
    </location>
</feature>
<feature type="transmembrane region" description="Helical" evidence="11">
    <location>
        <begin position="52"/>
        <end position="78"/>
    </location>
</feature>
<dbReference type="GO" id="GO:0005886">
    <property type="term" value="C:plasma membrane"/>
    <property type="evidence" value="ECO:0007669"/>
    <property type="project" value="UniProtKB-SubCell"/>
</dbReference>
<feature type="domain" description="PAS" evidence="12">
    <location>
        <begin position="182"/>
        <end position="255"/>
    </location>
</feature>
<feature type="domain" description="PAC" evidence="13">
    <location>
        <begin position="388"/>
        <end position="439"/>
    </location>
</feature>
<dbReference type="PROSITE" id="PS50113">
    <property type="entry name" value="PAC"/>
    <property type="match status" value="2"/>
</dbReference>
<dbReference type="SUPFAM" id="SSF55785">
    <property type="entry name" value="PYP-like sensor domain (PAS domain)"/>
    <property type="match status" value="3"/>
</dbReference>
<dbReference type="EC" id="2.7.13.3" evidence="3"/>
<feature type="transmembrane region" description="Helical" evidence="11">
    <location>
        <begin position="20"/>
        <end position="40"/>
    </location>
</feature>
<name>A0A831LM74_9BACT</name>
<dbReference type="PANTHER" id="PTHR43304:SF1">
    <property type="entry name" value="PAC DOMAIN-CONTAINING PROTEIN"/>
    <property type="match status" value="1"/>
</dbReference>
<keyword evidence="10 11" id="KW-0472">Membrane</keyword>
<comment type="catalytic activity">
    <reaction evidence="1">
        <text>ATP + protein L-histidine = ADP + protein N-phospho-L-histidine.</text>
        <dbReference type="EC" id="2.7.13.3"/>
    </reaction>
</comment>
<dbReference type="InterPro" id="IPR052162">
    <property type="entry name" value="Sensor_kinase/Photoreceptor"/>
</dbReference>
<protein>
    <recommendedName>
        <fullName evidence="3">histidine kinase</fullName>
        <ecNumber evidence="3">2.7.13.3</ecNumber>
    </recommendedName>
</protein>
<dbReference type="PROSITE" id="PS50112">
    <property type="entry name" value="PAS"/>
    <property type="match status" value="2"/>
</dbReference>
<dbReference type="Pfam" id="PF08447">
    <property type="entry name" value="PAS_3"/>
    <property type="match status" value="1"/>
</dbReference>
<evidence type="ECO:0000256" key="10">
    <source>
        <dbReference type="ARBA" id="ARBA00023136"/>
    </source>
</evidence>
<keyword evidence="5" id="KW-0597">Phosphoprotein</keyword>
<evidence type="ECO:0000256" key="8">
    <source>
        <dbReference type="ARBA" id="ARBA00022777"/>
    </source>
</evidence>
<dbReference type="InterPro" id="IPR000700">
    <property type="entry name" value="PAS-assoc_C"/>
</dbReference>
<evidence type="ECO:0000256" key="5">
    <source>
        <dbReference type="ARBA" id="ARBA00022553"/>
    </source>
</evidence>
<feature type="domain" description="PAS" evidence="12">
    <location>
        <begin position="313"/>
        <end position="386"/>
    </location>
</feature>
<dbReference type="SMART" id="SM00091">
    <property type="entry name" value="PAS"/>
    <property type="match status" value="3"/>
</dbReference>
<evidence type="ECO:0000256" key="4">
    <source>
        <dbReference type="ARBA" id="ARBA00022475"/>
    </source>
</evidence>
<dbReference type="InterPro" id="IPR035965">
    <property type="entry name" value="PAS-like_dom_sf"/>
</dbReference>
<comment type="subcellular location">
    <subcellularLocation>
        <location evidence="2">Cell membrane</location>
        <topology evidence="2">Multi-pass membrane protein</topology>
    </subcellularLocation>
</comment>
<dbReference type="Pfam" id="PF07694">
    <property type="entry name" value="5TM-5TMR_LYT"/>
    <property type="match status" value="1"/>
</dbReference>
<dbReference type="InterPro" id="IPR011620">
    <property type="entry name" value="Sig_transdc_His_kinase_LytS_TM"/>
</dbReference>
<keyword evidence="8" id="KW-0418">Kinase</keyword>
<evidence type="ECO:0000256" key="11">
    <source>
        <dbReference type="SAM" id="Phobius"/>
    </source>
</evidence>
<dbReference type="InterPro" id="IPR001610">
    <property type="entry name" value="PAC"/>
</dbReference>
<keyword evidence="7 11" id="KW-0812">Transmembrane</keyword>
<dbReference type="EMBL" id="DSDK01000022">
    <property type="protein sequence ID" value="HDR50073.1"/>
    <property type="molecule type" value="Genomic_DNA"/>
</dbReference>
<feature type="non-terminal residue" evidence="14">
    <location>
        <position position="1"/>
    </location>
</feature>
<sequence>SVFYGLIKWYRPKNKIYYQLIQGLWFGAVAVAAMMLPYIYAPGMIYDGRSVVLTLAGLWGGGYATIVSVALAGAYRVYLGGSGIWAGLATILFCGLTGLFFRQLFKGKLSDIKFFRFIIIGIIAHLGMLASQLLLPENEGLEVISLLWFPVLLIFPVTFAFLAKGFQFIERYIRSEQKIREAETLYRTTLQSIGDAVISTDIEGRINQMNPVAEQLTGWKFVDAKGKRLDKIFRIINEETREEVESPYVKVIQSGSVIGLANHTLLISKNGSEIPIADSGAPIKNENGEITGVVLVFRDQTEEREYQKKIARSEAQYRELVESTDAIAWEYDVLIDKWTYVAPQVTEKLGWLPEEWTNLEFWKNNIHPDERESATNYCFACAAKGEQHSLEYRFKTKDGNYIWLRDVVAVEMQENKPVKLRGVMFDITERKNTEISLKEKNTFIQTVLDNLPIGIALNKIDEGNAFYMNRRFEEIYGWKASELKDIPSFFEKVYPDKTYREKI</sequence>
<dbReference type="GO" id="GO:0000155">
    <property type="term" value="F:phosphorelay sensor kinase activity"/>
    <property type="evidence" value="ECO:0007669"/>
    <property type="project" value="InterPro"/>
</dbReference>
<dbReference type="Pfam" id="PF13188">
    <property type="entry name" value="PAS_8"/>
    <property type="match status" value="1"/>
</dbReference>
<dbReference type="CDD" id="cd00130">
    <property type="entry name" value="PAS"/>
    <property type="match status" value="2"/>
</dbReference>
<evidence type="ECO:0000256" key="2">
    <source>
        <dbReference type="ARBA" id="ARBA00004651"/>
    </source>
</evidence>
<dbReference type="Pfam" id="PF00989">
    <property type="entry name" value="PAS"/>
    <property type="match status" value="1"/>
</dbReference>